<gene>
    <name evidence="3" type="ORF">RI138_05990</name>
</gene>
<dbReference type="Gene3D" id="3.30.370.10">
    <property type="entry name" value="Barstar-like"/>
    <property type="match status" value="1"/>
</dbReference>
<dbReference type="SUPFAM" id="SSF52038">
    <property type="entry name" value="Barstar-related"/>
    <property type="match status" value="1"/>
</dbReference>
<evidence type="ECO:0000313" key="4">
    <source>
        <dbReference type="Proteomes" id="UP001303236"/>
    </source>
</evidence>
<accession>A0ABY9VU04</accession>
<dbReference type="InterPro" id="IPR035905">
    <property type="entry name" value="Barstar-like_sf"/>
</dbReference>
<organism evidence="3 4">
    <name type="scientific">Streptomyces durocortorensis</name>
    <dbReference type="NCBI Taxonomy" id="2811104"/>
    <lineage>
        <taxon>Bacteria</taxon>
        <taxon>Bacillati</taxon>
        <taxon>Actinomycetota</taxon>
        <taxon>Actinomycetes</taxon>
        <taxon>Kitasatosporales</taxon>
        <taxon>Streptomycetaceae</taxon>
        <taxon>Streptomyces</taxon>
    </lineage>
</organism>
<comment type="similarity">
    <text evidence="1">Belongs to the barstar family.</text>
</comment>
<evidence type="ECO:0000256" key="1">
    <source>
        <dbReference type="ARBA" id="ARBA00006845"/>
    </source>
</evidence>
<dbReference type="EMBL" id="CP134500">
    <property type="protein sequence ID" value="WNF26407.1"/>
    <property type="molecule type" value="Genomic_DNA"/>
</dbReference>
<protein>
    <submittedName>
        <fullName evidence="3">Barstar family protein</fullName>
    </submittedName>
</protein>
<dbReference type="InterPro" id="IPR000468">
    <property type="entry name" value="Barstar"/>
</dbReference>
<evidence type="ECO:0000313" key="3">
    <source>
        <dbReference type="EMBL" id="WNF26407.1"/>
    </source>
</evidence>
<evidence type="ECO:0000259" key="2">
    <source>
        <dbReference type="Pfam" id="PF01337"/>
    </source>
</evidence>
<proteinExistence type="inferred from homology"/>
<name>A0ABY9VU04_9ACTN</name>
<sequence length="260" mass="29252">MSPESEGIDDTQDILYRLVDKESGKVLLAAEDLRDYFMEEDPEPPETLTVTFVRAHQVGRARRKTEWAELQVVDRQGRTIGAYHLGRVIAAFRHELVPSGADRPDLDYSFGHTCEYPRAGEIWRKWATGRPVERGEWARYPSDWHESWLHVVQTAWFDSGRDATRYETDGTAVIDSTGISTRAGFYCALGEAVNGPGGYFGSNRDAVFDCLRTMRRDGAAPFRLVWWNFAASREVLGSDFTASVLALFEECGVETELSAG</sequence>
<dbReference type="Pfam" id="PF01337">
    <property type="entry name" value="Barstar"/>
    <property type="match status" value="1"/>
</dbReference>
<reference evidence="3 4" key="1">
    <citation type="submission" date="2023-09" db="EMBL/GenBank/DDBJ databases">
        <title>Genome completion map analysis of the actinomycetes C11-1.</title>
        <authorList>
            <person name="Qin P."/>
            <person name="Guan P."/>
        </authorList>
    </citation>
    <scope>NUCLEOTIDE SEQUENCE [LARGE SCALE GENOMIC DNA]</scope>
    <source>
        <strain evidence="3 4">C11-1</strain>
    </source>
</reference>
<dbReference type="Proteomes" id="UP001303236">
    <property type="component" value="Chromosome"/>
</dbReference>
<keyword evidence="4" id="KW-1185">Reference proteome</keyword>
<feature type="domain" description="Barstar (barnase inhibitor)" evidence="2">
    <location>
        <begin position="172"/>
        <end position="251"/>
    </location>
</feature>